<dbReference type="Gene3D" id="3.30.565.10">
    <property type="entry name" value="Histidine kinase-like ATPase, C-terminal domain"/>
    <property type="match status" value="1"/>
</dbReference>
<keyword evidence="9" id="KW-0812">Transmembrane</keyword>
<evidence type="ECO:0000256" key="3">
    <source>
        <dbReference type="ARBA" id="ARBA00022553"/>
    </source>
</evidence>
<name>A0A6G9YA40_9NOCA</name>
<dbReference type="InterPro" id="IPR055558">
    <property type="entry name" value="DUF7134"/>
</dbReference>
<keyword evidence="6 13" id="KW-0418">Kinase</keyword>
<evidence type="ECO:0000259" key="12">
    <source>
        <dbReference type="Pfam" id="PF23539"/>
    </source>
</evidence>
<dbReference type="Pfam" id="PF02518">
    <property type="entry name" value="HATPase_c"/>
    <property type="match status" value="1"/>
</dbReference>
<evidence type="ECO:0000256" key="5">
    <source>
        <dbReference type="ARBA" id="ARBA00022741"/>
    </source>
</evidence>
<evidence type="ECO:0000256" key="9">
    <source>
        <dbReference type="SAM" id="Phobius"/>
    </source>
</evidence>
<evidence type="ECO:0000256" key="8">
    <source>
        <dbReference type="ARBA" id="ARBA00023012"/>
    </source>
</evidence>
<keyword evidence="14" id="KW-1185">Reference proteome</keyword>
<keyword evidence="9" id="KW-0472">Membrane</keyword>
<evidence type="ECO:0000313" key="14">
    <source>
        <dbReference type="Proteomes" id="UP000503540"/>
    </source>
</evidence>
<evidence type="ECO:0000256" key="2">
    <source>
        <dbReference type="ARBA" id="ARBA00012438"/>
    </source>
</evidence>
<dbReference type="EC" id="2.7.13.3" evidence="2"/>
<organism evidence="13 14">
    <name type="scientific">Nocardia arthritidis</name>
    <dbReference type="NCBI Taxonomy" id="228602"/>
    <lineage>
        <taxon>Bacteria</taxon>
        <taxon>Bacillati</taxon>
        <taxon>Actinomycetota</taxon>
        <taxon>Actinomycetes</taxon>
        <taxon>Mycobacteriales</taxon>
        <taxon>Nocardiaceae</taxon>
        <taxon>Nocardia</taxon>
    </lineage>
</organism>
<dbReference type="InterPro" id="IPR050482">
    <property type="entry name" value="Sensor_HK_TwoCompSys"/>
</dbReference>
<accession>A0A6G9YA40</accession>
<evidence type="ECO:0000256" key="1">
    <source>
        <dbReference type="ARBA" id="ARBA00000085"/>
    </source>
</evidence>
<dbReference type="GO" id="GO:0005524">
    <property type="term" value="F:ATP binding"/>
    <property type="evidence" value="ECO:0007669"/>
    <property type="project" value="UniProtKB-KW"/>
</dbReference>
<dbReference type="Pfam" id="PF07730">
    <property type="entry name" value="HisKA_3"/>
    <property type="match status" value="1"/>
</dbReference>
<feature type="domain" description="DUF7134" evidence="12">
    <location>
        <begin position="26"/>
        <end position="162"/>
    </location>
</feature>
<keyword evidence="9" id="KW-1133">Transmembrane helix</keyword>
<dbReference type="Gene3D" id="1.20.5.1930">
    <property type="match status" value="1"/>
</dbReference>
<dbReference type="InterPro" id="IPR011712">
    <property type="entry name" value="Sig_transdc_His_kin_sub3_dim/P"/>
</dbReference>
<evidence type="ECO:0000256" key="4">
    <source>
        <dbReference type="ARBA" id="ARBA00022679"/>
    </source>
</evidence>
<feature type="transmembrane region" description="Helical" evidence="9">
    <location>
        <begin position="29"/>
        <end position="47"/>
    </location>
</feature>
<sequence length="407" mass="43504">MSDVIIRPGIPLFGGRVFPRRSGFGNPRVVDAVVALVVFAAVSVVGACYTQPGWRPFDLLAYVICAFTCLPLAARRLAPTPTLVMTSAGYVVYLLLGYCPSLNFYAPLVAFYTVAAVARPAVTAANALLFGAVIFYSGWVAVPAVVAAAQAAATPGVVWTLAGVSRRLGLRNRQLAELTEQLRCEQRLRVEHAVAKERMQIARELHDVVAHHISVISMQAGVARYVFDSDPPTARTAVRTIGDTSRETLEELRRILHLLRAGDAPPETEIEPAPGFAGLAALIERVRGVGVDAELTVTGAVDDLPSGLQLAVYRVIQEALTNVLKHAGPCRAGVVVHRDSRQLTVTITNEGPLVAETKAANGSHGQVGMHERARLYGGTLVAGPRPEGGYQVILTVPWPLPVASTHR</sequence>
<evidence type="ECO:0000259" key="10">
    <source>
        <dbReference type="Pfam" id="PF02518"/>
    </source>
</evidence>
<dbReference type="EMBL" id="CP046172">
    <property type="protein sequence ID" value="QIS10024.1"/>
    <property type="molecule type" value="Genomic_DNA"/>
</dbReference>
<evidence type="ECO:0000256" key="7">
    <source>
        <dbReference type="ARBA" id="ARBA00022840"/>
    </source>
</evidence>
<dbReference type="SUPFAM" id="SSF55874">
    <property type="entry name" value="ATPase domain of HSP90 chaperone/DNA topoisomerase II/histidine kinase"/>
    <property type="match status" value="1"/>
</dbReference>
<evidence type="ECO:0000313" key="13">
    <source>
        <dbReference type="EMBL" id="QIS10024.1"/>
    </source>
</evidence>
<dbReference type="GO" id="GO:0046983">
    <property type="term" value="F:protein dimerization activity"/>
    <property type="evidence" value="ECO:0007669"/>
    <property type="project" value="InterPro"/>
</dbReference>
<dbReference type="AlphaFoldDB" id="A0A6G9YA40"/>
<feature type="transmembrane region" description="Helical" evidence="9">
    <location>
        <begin position="90"/>
        <end position="114"/>
    </location>
</feature>
<dbReference type="Proteomes" id="UP000503540">
    <property type="component" value="Chromosome"/>
</dbReference>
<keyword evidence="4" id="KW-0808">Transferase</keyword>
<dbReference type="KEGG" id="nah:F5544_10635"/>
<keyword evidence="8" id="KW-0902">Two-component regulatory system</keyword>
<gene>
    <name evidence="13" type="ORF">F5544_10635</name>
</gene>
<dbReference type="InterPro" id="IPR036890">
    <property type="entry name" value="HATPase_C_sf"/>
</dbReference>
<dbReference type="GO" id="GO:0016020">
    <property type="term" value="C:membrane"/>
    <property type="evidence" value="ECO:0007669"/>
    <property type="project" value="InterPro"/>
</dbReference>
<protein>
    <recommendedName>
        <fullName evidence="2">histidine kinase</fullName>
        <ecNumber evidence="2">2.7.13.3</ecNumber>
    </recommendedName>
</protein>
<feature type="domain" description="Signal transduction histidine kinase subgroup 3 dimerisation and phosphoacceptor" evidence="11">
    <location>
        <begin position="197"/>
        <end position="262"/>
    </location>
</feature>
<evidence type="ECO:0000256" key="6">
    <source>
        <dbReference type="ARBA" id="ARBA00022777"/>
    </source>
</evidence>
<keyword evidence="7" id="KW-0067">ATP-binding</keyword>
<feature type="transmembrane region" description="Helical" evidence="9">
    <location>
        <begin position="121"/>
        <end position="139"/>
    </location>
</feature>
<dbReference type="PANTHER" id="PTHR24421">
    <property type="entry name" value="NITRATE/NITRITE SENSOR PROTEIN NARX-RELATED"/>
    <property type="match status" value="1"/>
</dbReference>
<reference evidence="13 14" key="1">
    <citation type="journal article" date="2019" name="ACS Chem. Biol.">
        <title>Identification and Mobilization of a Cryptic Antibiotic Biosynthesis Gene Locus from a Human-Pathogenic Nocardia Isolate.</title>
        <authorList>
            <person name="Herisse M."/>
            <person name="Ishida K."/>
            <person name="Porter J.L."/>
            <person name="Howden B."/>
            <person name="Hertweck C."/>
            <person name="Stinear T.P."/>
            <person name="Pidot S.J."/>
        </authorList>
    </citation>
    <scope>NUCLEOTIDE SEQUENCE [LARGE SCALE GENOMIC DNA]</scope>
    <source>
        <strain evidence="13 14">AUSMDU00012717</strain>
    </source>
</reference>
<evidence type="ECO:0000259" key="11">
    <source>
        <dbReference type="Pfam" id="PF07730"/>
    </source>
</evidence>
<feature type="domain" description="Histidine kinase/HSP90-like ATPase" evidence="10">
    <location>
        <begin position="309"/>
        <end position="398"/>
    </location>
</feature>
<proteinExistence type="predicted"/>
<dbReference type="CDD" id="cd16917">
    <property type="entry name" value="HATPase_UhpB-NarQ-NarX-like"/>
    <property type="match status" value="1"/>
</dbReference>
<keyword evidence="3" id="KW-0597">Phosphoprotein</keyword>
<dbReference type="PANTHER" id="PTHR24421:SF10">
    <property type="entry name" value="NITRATE_NITRITE SENSOR PROTEIN NARQ"/>
    <property type="match status" value="1"/>
</dbReference>
<feature type="transmembrane region" description="Helical" evidence="9">
    <location>
        <begin position="59"/>
        <end position="78"/>
    </location>
</feature>
<dbReference type="GO" id="GO:0000155">
    <property type="term" value="F:phosphorelay sensor kinase activity"/>
    <property type="evidence" value="ECO:0007669"/>
    <property type="project" value="InterPro"/>
</dbReference>
<comment type="catalytic activity">
    <reaction evidence="1">
        <text>ATP + protein L-histidine = ADP + protein N-phospho-L-histidine.</text>
        <dbReference type="EC" id="2.7.13.3"/>
    </reaction>
</comment>
<keyword evidence="5" id="KW-0547">Nucleotide-binding</keyword>
<dbReference type="Pfam" id="PF23539">
    <property type="entry name" value="DUF7134"/>
    <property type="match status" value="1"/>
</dbReference>
<dbReference type="InterPro" id="IPR003594">
    <property type="entry name" value="HATPase_dom"/>
</dbReference>